<dbReference type="InterPro" id="IPR005952">
    <property type="entry name" value="Phosphogly_mut1"/>
</dbReference>
<keyword evidence="4" id="KW-0413">Isomerase</keyword>
<dbReference type="GO" id="GO:0004619">
    <property type="term" value="F:phosphoglycerate mutase activity"/>
    <property type="evidence" value="ECO:0007669"/>
    <property type="project" value="UniProtKB-EC"/>
</dbReference>
<keyword evidence="3" id="KW-0324">Glycolysis</keyword>
<feature type="binding site" evidence="6">
    <location>
        <begin position="15"/>
        <end position="22"/>
    </location>
    <ligand>
        <name>substrate</name>
    </ligand>
</feature>
<proteinExistence type="inferred from homology"/>
<dbReference type="Pfam" id="PF00300">
    <property type="entry name" value="His_Phos_1"/>
    <property type="match status" value="1"/>
</dbReference>
<evidence type="ECO:0000256" key="4">
    <source>
        <dbReference type="ARBA" id="ARBA00023235"/>
    </source>
</evidence>
<dbReference type="PROSITE" id="PS00175">
    <property type="entry name" value="PG_MUTASE"/>
    <property type="match status" value="1"/>
</dbReference>
<evidence type="ECO:0000256" key="5">
    <source>
        <dbReference type="PIRSR" id="PIRSR613078-1"/>
    </source>
</evidence>
<dbReference type="InterPro" id="IPR013078">
    <property type="entry name" value="His_Pase_superF_clade-1"/>
</dbReference>
<feature type="active site" description="Proton donor/acceptor" evidence="5">
    <location>
        <position position="93"/>
    </location>
</feature>
<evidence type="ECO:0000256" key="2">
    <source>
        <dbReference type="ARBA" id="ARBA00012028"/>
    </source>
</evidence>
<feature type="active site" description="Tele-phosphohistidine intermediate" evidence="5">
    <location>
        <position position="16"/>
    </location>
</feature>
<evidence type="ECO:0000256" key="6">
    <source>
        <dbReference type="PIRSR" id="PIRSR613078-2"/>
    </source>
</evidence>
<evidence type="ECO:0000256" key="3">
    <source>
        <dbReference type="ARBA" id="ARBA00023152"/>
    </source>
</evidence>
<dbReference type="EC" id="5.4.2.11" evidence="2"/>
<dbReference type="EMBL" id="BA000017">
    <property type="protein sequence ID" value="BAB56538.1"/>
    <property type="molecule type" value="Genomic_DNA"/>
</dbReference>
<feature type="site" description="Transition state stabilizer" evidence="7">
    <location>
        <position position="168"/>
    </location>
</feature>
<feature type="binding site" evidence="6">
    <location>
        <position position="104"/>
    </location>
    <ligand>
        <name>substrate</name>
    </ligand>
</feature>
<sequence>MHKVRSNIMTIYLVRHGESKSNYDNKHFRSYFCGQLDVPLTDTGTKSADDLCDYFKEKQIKHVYVSDLLRTQQTFEHIFPYDIASTTTPLLRERSLGVFEGEYKDEISANPKYEKYFNDPNFKDFRHSFSQKAPEGESYEDVYQRVEHFMNHVVNEDTQKDDIVIVAHQVVIRCLMVYFNKVSREEAVDLKVENCKPYIIE</sequence>
<dbReference type="PIRSF" id="PIRSF000709">
    <property type="entry name" value="6PFK_2-Ptase"/>
    <property type="match status" value="1"/>
</dbReference>
<dbReference type="AlphaFoldDB" id="A0A0H3JPM3"/>
<dbReference type="KEGG" id="sav:SAV0376"/>
<evidence type="ECO:0000256" key="7">
    <source>
        <dbReference type="PIRSR" id="PIRSR613078-3"/>
    </source>
</evidence>
<organism evidence="8 9">
    <name type="scientific">Staphylococcus aureus (strain Mu50 / ATCC 700699)</name>
    <dbReference type="NCBI Taxonomy" id="158878"/>
    <lineage>
        <taxon>Bacteria</taxon>
        <taxon>Bacillati</taxon>
        <taxon>Bacillota</taxon>
        <taxon>Bacilli</taxon>
        <taxon>Bacillales</taxon>
        <taxon>Staphylococcaceae</taxon>
        <taxon>Staphylococcus</taxon>
    </lineage>
</organism>
<evidence type="ECO:0000313" key="8">
    <source>
        <dbReference type="EMBL" id="BAB56538.1"/>
    </source>
</evidence>
<dbReference type="PANTHER" id="PTHR11931">
    <property type="entry name" value="PHOSPHOGLYCERATE MUTASE"/>
    <property type="match status" value="1"/>
</dbReference>
<dbReference type="PhylomeDB" id="A0A0H3JPM3"/>
<gene>
    <name evidence="8" type="ordered locus">SAV0376</name>
</gene>
<dbReference type="CDD" id="cd07067">
    <property type="entry name" value="HP_PGM_like"/>
    <property type="match status" value="1"/>
</dbReference>
<dbReference type="InterPro" id="IPR029033">
    <property type="entry name" value="His_PPase_superfam"/>
</dbReference>
<comment type="similarity">
    <text evidence="1">Belongs to the phosphoglycerate mutase family. BPG-dependent PGAM subfamily.</text>
</comment>
<accession>A0A0H3JPM3</accession>
<dbReference type="InterPro" id="IPR001345">
    <property type="entry name" value="PG/BPGM_mutase_AS"/>
</dbReference>
<dbReference type="SMART" id="SM00855">
    <property type="entry name" value="PGAM"/>
    <property type="match status" value="1"/>
</dbReference>
<dbReference type="GO" id="GO:0006096">
    <property type="term" value="P:glycolytic process"/>
    <property type="evidence" value="ECO:0007669"/>
    <property type="project" value="UniProtKB-KW"/>
</dbReference>
<reference evidence="8 9" key="1">
    <citation type="journal article" date="2001" name="Lancet">
        <title>Whole genome sequencing of meticillin-resistant Staphylococcus aureus.</title>
        <authorList>
            <person name="Kuroda M."/>
            <person name="Ohta T."/>
            <person name="Uchiyama I."/>
            <person name="Baba T."/>
            <person name="Yuzawa H."/>
            <person name="Kobayashi I."/>
            <person name="Cui L."/>
            <person name="Oguchi A."/>
            <person name="Aoki K."/>
            <person name="Nagai Y."/>
            <person name="Lian J."/>
            <person name="Ito T."/>
            <person name="Kanamori M."/>
            <person name="Matsumaru H."/>
            <person name="Maruyama A."/>
            <person name="Murakami H."/>
            <person name="Hosoyama A."/>
            <person name="Mizutani-Ui Y."/>
            <person name="Takahashi N.K."/>
            <person name="Sawano T."/>
            <person name="Inoue R."/>
            <person name="Kaito C."/>
            <person name="Sekimizu K."/>
            <person name="Hirakawa H."/>
            <person name="Kuhara S."/>
            <person name="Goto S."/>
            <person name="Yabuzaki J."/>
            <person name="Kanehisa M."/>
            <person name="Yamashita A."/>
            <person name="Oshima K."/>
            <person name="Furuya K."/>
            <person name="Yoshino C."/>
            <person name="Shiba T."/>
            <person name="Hattori M."/>
            <person name="Ogasawara N."/>
            <person name="Hayashi H."/>
            <person name="Hiramatsu K."/>
        </authorList>
    </citation>
    <scope>NUCLEOTIDE SEQUENCE [LARGE SCALE GENOMIC DNA]</scope>
    <source>
        <strain evidence="9">Mu50 / ATCC 700699</strain>
    </source>
</reference>
<dbReference type="HOGENOM" id="CLU_033323_8_5_9"/>
<name>A0A0H3JPM3_STAAM</name>
<dbReference type="SUPFAM" id="SSF53254">
    <property type="entry name" value="Phosphoglycerate mutase-like"/>
    <property type="match status" value="1"/>
</dbReference>
<evidence type="ECO:0000256" key="1">
    <source>
        <dbReference type="ARBA" id="ARBA00006717"/>
    </source>
</evidence>
<dbReference type="Proteomes" id="UP000002481">
    <property type="component" value="Chromosome"/>
</dbReference>
<dbReference type="Gene3D" id="3.40.50.1240">
    <property type="entry name" value="Phosphoglycerate mutase-like"/>
    <property type="match status" value="1"/>
</dbReference>
<feature type="binding site" evidence="6">
    <location>
        <position position="70"/>
    </location>
    <ligand>
        <name>substrate</name>
    </ligand>
</feature>
<evidence type="ECO:0000313" key="9">
    <source>
        <dbReference type="Proteomes" id="UP000002481"/>
    </source>
</evidence>
<protein>
    <recommendedName>
        <fullName evidence="2">phosphoglycerate mutase (2,3-diphosphoglycerate-dependent)</fullName>
        <ecNumber evidence="2">5.4.2.11</ecNumber>
    </recommendedName>
</protein>